<dbReference type="Proteomes" id="UP000294555">
    <property type="component" value="Unassembled WGS sequence"/>
</dbReference>
<gene>
    <name evidence="1" type="ORF">EZJ58_5460</name>
</gene>
<dbReference type="PROSITE" id="PS51257">
    <property type="entry name" value="PROKAR_LIPOPROTEIN"/>
    <property type="match status" value="1"/>
</dbReference>
<sequence length="194" mass="20982">MTKTLMIVFMGQTLLACSAVGQYHVDKQAEQKADLHFIGIPLLAGAVGSSFPITENYSLTAGHVARIMMLEVKAYNPLCDVALIYQDNHGKSIPQLAPATTGEHVKMYGYNAYTTEPTSSSGAIAAFGWWDKPKQSCYVALSSAGGIQGMSGGPVYTDDGKVVGIFTATHPQRNQTIFVPYQEIARWVSLETRS</sequence>
<dbReference type="Gene3D" id="2.40.10.120">
    <property type="match status" value="1"/>
</dbReference>
<accession>A0A4R1NJ48</accession>
<dbReference type="InterPro" id="IPR009003">
    <property type="entry name" value="Peptidase_S1_PA"/>
</dbReference>
<dbReference type="Pfam" id="PF13365">
    <property type="entry name" value="Trypsin_2"/>
    <property type="match status" value="1"/>
</dbReference>
<proteinExistence type="predicted"/>
<protein>
    <submittedName>
        <fullName evidence="1">Trypsin-like peptidase</fullName>
    </submittedName>
</protein>
<comment type="caution">
    <text evidence="1">The sequence shown here is derived from an EMBL/GenBank/DDBJ whole genome shotgun (WGS) entry which is preliminary data.</text>
</comment>
<organism evidence="1 2">
    <name type="scientific">Sodalis ligni</name>
    <dbReference type="NCBI Taxonomy" id="2697027"/>
    <lineage>
        <taxon>Bacteria</taxon>
        <taxon>Pseudomonadati</taxon>
        <taxon>Pseudomonadota</taxon>
        <taxon>Gammaproteobacteria</taxon>
        <taxon>Enterobacterales</taxon>
        <taxon>Bruguierivoracaceae</taxon>
        <taxon>Sodalis</taxon>
    </lineage>
</organism>
<dbReference type="EMBL" id="SJOI01000001">
    <property type="protein sequence ID" value="TCL07149.1"/>
    <property type="molecule type" value="Genomic_DNA"/>
</dbReference>
<evidence type="ECO:0000313" key="2">
    <source>
        <dbReference type="Proteomes" id="UP000294555"/>
    </source>
</evidence>
<dbReference type="RefSeq" id="WP_132927121.1">
    <property type="nucleotide sequence ID" value="NZ_SJOI01000001.1"/>
</dbReference>
<evidence type="ECO:0000313" key="1">
    <source>
        <dbReference type="EMBL" id="TCL07149.1"/>
    </source>
</evidence>
<dbReference type="OrthoDB" id="6535212at2"/>
<keyword evidence="2" id="KW-1185">Reference proteome</keyword>
<dbReference type="SUPFAM" id="SSF50494">
    <property type="entry name" value="Trypsin-like serine proteases"/>
    <property type="match status" value="1"/>
</dbReference>
<dbReference type="AlphaFoldDB" id="A0A4R1NJ48"/>
<name>A0A4R1NJ48_9GAMM</name>
<reference evidence="1 2" key="1">
    <citation type="submission" date="2019-02" db="EMBL/GenBank/DDBJ databases">
        <title>Investigation of anaerobic lignin degradation for improved lignocellulosic biofuels.</title>
        <authorList>
            <person name="Deangelis K."/>
        </authorList>
    </citation>
    <scope>NUCLEOTIDE SEQUENCE [LARGE SCALE GENOMIC DNA]</scope>
    <source>
        <strain evidence="1 2">159R</strain>
    </source>
</reference>